<dbReference type="AlphaFoldDB" id="A0A0J1HFQ3"/>
<comment type="caution">
    <text evidence="1">The sequence shown here is derived from an EMBL/GenBank/DDBJ whole genome shotgun (WGS) entry which is preliminary data.</text>
</comment>
<name>A0A0J1HFQ3_9GAMM</name>
<organism evidence="1 2">
    <name type="scientific">Photobacterium ganghwense</name>
    <dbReference type="NCBI Taxonomy" id="320778"/>
    <lineage>
        <taxon>Bacteria</taxon>
        <taxon>Pseudomonadati</taxon>
        <taxon>Pseudomonadota</taxon>
        <taxon>Gammaproteobacteria</taxon>
        <taxon>Vibrionales</taxon>
        <taxon>Vibrionaceae</taxon>
        <taxon>Photobacterium</taxon>
    </lineage>
</organism>
<accession>A0A0J1HFQ3</accession>
<keyword evidence="2" id="KW-1185">Reference proteome</keyword>
<dbReference type="Proteomes" id="UP000035909">
    <property type="component" value="Unassembled WGS sequence"/>
</dbReference>
<dbReference type="OrthoDB" id="8605335at2"/>
<dbReference type="STRING" id="320778.ABT57_07910"/>
<gene>
    <name evidence="1" type="ORF">ABT57_07910</name>
</gene>
<proteinExistence type="predicted"/>
<sequence>MENLSSYILAIHQPDARFAITNAVSHTRMEKEADIEVEEQETVYTFENGVVIRYTIENSTELTEQSCDECWVTYEVLDNLNLVSPKRKTFYNRCQETFWLETHQLRAALD</sequence>
<dbReference type="PATRIC" id="fig|320778.3.peg.1716"/>
<evidence type="ECO:0000313" key="2">
    <source>
        <dbReference type="Proteomes" id="UP000035909"/>
    </source>
</evidence>
<reference evidence="1 2" key="1">
    <citation type="submission" date="2015-05" db="EMBL/GenBank/DDBJ databases">
        <title>Photobacterium galathea sp. nov.</title>
        <authorList>
            <person name="Machado H."/>
            <person name="Gram L."/>
        </authorList>
    </citation>
    <scope>NUCLEOTIDE SEQUENCE [LARGE SCALE GENOMIC DNA]</scope>
    <source>
        <strain evidence="1 2">DSM 22954</strain>
    </source>
</reference>
<protein>
    <submittedName>
        <fullName evidence="1">Uncharacterized protein</fullName>
    </submittedName>
</protein>
<dbReference type="EMBL" id="LDOU01000006">
    <property type="protein sequence ID" value="KLV10458.1"/>
    <property type="molecule type" value="Genomic_DNA"/>
</dbReference>
<dbReference type="RefSeq" id="WP_047884623.1">
    <property type="nucleotide sequence ID" value="NZ_CP071326.1"/>
</dbReference>
<evidence type="ECO:0000313" key="1">
    <source>
        <dbReference type="EMBL" id="KLV10458.1"/>
    </source>
</evidence>